<accession>A0A8I0DSR7</accession>
<dbReference type="InterPro" id="IPR025686">
    <property type="entry name" value="Glucos_trans_II"/>
</dbReference>
<dbReference type="AlphaFoldDB" id="A0A8I0DSR7"/>
<reference evidence="2 3" key="1">
    <citation type="submission" date="2020-08" db="EMBL/GenBank/DDBJ databases">
        <title>Genome public.</title>
        <authorList>
            <person name="Liu C."/>
            <person name="Sun Q."/>
        </authorList>
    </citation>
    <scope>NUCLEOTIDE SEQUENCE [LARGE SCALE GENOMIC DNA]</scope>
    <source>
        <strain evidence="2 3">BX17</strain>
    </source>
</reference>
<feature type="transmembrane region" description="Helical" evidence="1">
    <location>
        <begin position="326"/>
        <end position="345"/>
    </location>
</feature>
<evidence type="ECO:0000313" key="3">
    <source>
        <dbReference type="Proteomes" id="UP000652847"/>
    </source>
</evidence>
<dbReference type="Proteomes" id="UP000652847">
    <property type="component" value="Unassembled WGS sequence"/>
</dbReference>
<keyword evidence="1" id="KW-0812">Transmembrane</keyword>
<dbReference type="RefSeq" id="WP_186901917.1">
    <property type="nucleotide sequence ID" value="NZ_JACOOT010000040.1"/>
</dbReference>
<feature type="transmembrane region" description="Helical" evidence="1">
    <location>
        <begin position="190"/>
        <end position="212"/>
    </location>
</feature>
<feature type="transmembrane region" description="Helical" evidence="1">
    <location>
        <begin position="101"/>
        <end position="125"/>
    </location>
</feature>
<dbReference type="EMBL" id="JACOOT010000040">
    <property type="protein sequence ID" value="MBC5652821.1"/>
    <property type="molecule type" value="Genomic_DNA"/>
</dbReference>
<keyword evidence="1" id="KW-0472">Membrane</keyword>
<proteinExistence type="predicted"/>
<feature type="transmembrane region" description="Helical" evidence="1">
    <location>
        <begin position="73"/>
        <end position="94"/>
    </location>
</feature>
<feature type="transmembrane region" description="Helical" evidence="1">
    <location>
        <begin position="12"/>
        <end position="31"/>
    </location>
</feature>
<sequence>MKLTEKRFKYTFFTSIFVGLAAHLFALTNVLQNYDNISQTPVGVGTGVTSGRWVIELLSQLHIKYGVNYNIPMVNGLIAIFLLSVSVCLIIDVLNIQSVPLCCVFAGIFISFPVVTSSMFFMYVVEYNSLAAFLAVLAVWVARKYHWIGLVGGTLCLAVSLGIYQAYLPMTASLFVILLLKEVLSGKSRLLTVLCRGVLDLFTMILGFAAYYGCMKWNLAKHGAELSDYQGINNMGNISLRSLPGLLKRAVGDIVKMPFIDYYGISSTVVVRIAIVILAIISFVGIVYLLWAKKARVSLILECILLCMIFPLAVNGITIMCSESEIYTMMVYGSVFIFLVPVMVMDLIVQNADVKINKLSRRKLYLYGRNSVAALLILVTVQYVWLSNGNYMAMYYNTEQTKAYLSSMLTQVRMTEGFNTSLSWAFIGKVSDETFHNQWKDSNKFHYGGNGVTEEKPLVNYYSRKSWFWHYMGYVPNLVDNDQVKELRKDPYVKNMPCYPDYGSIAIYKDTVIIKLSD</sequence>
<protein>
    <submittedName>
        <fullName evidence="2">Glucosyltransferase domain-containing protein</fullName>
    </submittedName>
</protein>
<feature type="transmembrane region" description="Helical" evidence="1">
    <location>
        <begin position="299"/>
        <end position="320"/>
    </location>
</feature>
<keyword evidence="1" id="KW-1133">Transmembrane helix</keyword>
<keyword evidence="3" id="KW-1185">Reference proteome</keyword>
<comment type="caution">
    <text evidence="2">The sequence shown here is derived from an EMBL/GenBank/DDBJ whole genome shotgun (WGS) entry which is preliminary data.</text>
</comment>
<keyword evidence="2" id="KW-0808">Transferase</keyword>
<evidence type="ECO:0000256" key="1">
    <source>
        <dbReference type="SAM" id="Phobius"/>
    </source>
</evidence>
<name>A0A8I0DSR7_9FIRM</name>
<gene>
    <name evidence="2" type="ORF">H8S54_17400</name>
</gene>
<feature type="transmembrane region" description="Helical" evidence="1">
    <location>
        <begin position="145"/>
        <end position="178"/>
    </location>
</feature>
<dbReference type="GO" id="GO:0016740">
    <property type="term" value="F:transferase activity"/>
    <property type="evidence" value="ECO:0007669"/>
    <property type="project" value="UniProtKB-KW"/>
</dbReference>
<evidence type="ECO:0000313" key="2">
    <source>
        <dbReference type="EMBL" id="MBC5652821.1"/>
    </source>
</evidence>
<organism evidence="2 3">
    <name type="scientific">Blautia segnis</name>
    <dbReference type="NCBI Taxonomy" id="2763030"/>
    <lineage>
        <taxon>Bacteria</taxon>
        <taxon>Bacillati</taxon>
        <taxon>Bacillota</taxon>
        <taxon>Clostridia</taxon>
        <taxon>Lachnospirales</taxon>
        <taxon>Lachnospiraceae</taxon>
        <taxon>Blautia</taxon>
    </lineage>
</organism>
<dbReference type="Pfam" id="PF14264">
    <property type="entry name" value="Glucos_trans_II"/>
    <property type="match status" value="1"/>
</dbReference>
<feature type="transmembrane region" description="Helical" evidence="1">
    <location>
        <begin position="366"/>
        <end position="386"/>
    </location>
</feature>
<feature type="transmembrane region" description="Helical" evidence="1">
    <location>
        <begin position="269"/>
        <end position="292"/>
    </location>
</feature>